<sequence length="256" mass="29031">MRTVLKHLKESLLQLFPTTKFRIILIVLVLTAAFISVSELAVAKLFTQIILNQGELTTTQMILYVLGFFIFFGGTRAGQYFQRIYRVNVFESAFSASEKKIKRRKENWRWSQAFELTNLLSTFTQMSVIIIFLTFLNWQFGLLNIVVVAIALQILGRIYGKQVKSQRGFVKARERKEHIPSAVKFGTRIRSGETGILLSGIAMLILFGALIALSFNGEISPSNTIVFFFGLRMQNSGLSNISSALMRFARARTHSE</sequence>
<evidence type="ECO:0000256" key="2">
    <source>
        <dbReference type="ARBA" id="ARBA00022989"/>
    </source>
</evidence>
<feature type="transmembrane region" description="Helical" evidence="4">
    <location>
        <begin position="113"/>
        <end position="136"/>
    </location>
</feature>
<feature type="transmembrane region" description="Helical" evidence="4">
    <location>
        <begin position="21"/>
        <end position="41"/>
    </location>
</feature>
<keyword evidence="2 4" id="KW-1133">Transmembrane helix</keyword>
<dbReference type="AlphaFoldDB" id="A0A094Q3G5"/>
<feature type="transmembrane region" description="Helical" evidence="4">
    <location>
        <begin position="142"/>
        <end position="160"/>
    </location>
</feature>
<dbReference type="GO" id="GO:0005524">
    <property type="term" value="F:ATP binding"/>
    <property type="evidence" value="ECO:0007669"/>
    <property type="project" value="InterPro"/>
</dbReference>
<name>A0A094Q3G5_9ZZZZ</name>
<feature type="transmembrane region" description="Helical" evidence="4">
    <location>
        <begin position="194"/>
        <end position="215"/>
    </location>
</feature>
<feature type="transmembrane region" description="Helical" evidence="4">
    <location>
        <begin position="61"/>
        <end position="78"/>
    </location>
</feature>
<dbReference type="InterPro" id="IPR036640">
    <property type="entry name" value="ABC1_TM_sf"/>
</dbReference>
<evidence type="ECO:0000256" key="4">
    <source>
        <dbReference type="SAM" id="Phobius"/>
    </source>
</evidence>
<keyword evidence="1 4" id="KW-0812">Transmembrane</keyword>
<organism evidence="5">
    <name type="scientific">freshwater metagenome</name>
    <dbReference type="NCBI Taxonomy" id="449393"/>
    <lineage>
        <taxon>unclassified sequences</taxon>
        <taxon>metagenomes</taxon>
        <taxon>ecological metagenomes</taxon>
    </lineage>
</organism>
<dbReference type="SUPFAM" id="SSF90123">
    <property type="entry name" value="ABC transporter transmembrane region"/>
    <property type="match status" value="1"/>
</dbReference>
<evidence type="ECO:0000313" key="5">
    <source>
        <dbReference type="EMBL" id="KGA17912.1"/>
    </source>
</evidence>
<evidence type="ECO:0000256" key="1">
    <source>
        <dbReference type="ARBA" id="ARBA00022692"/>
    </source>
</evidence>
<comment type="caution">
    <text evidence="5">The sequence shown here is derived from an EMBL/GenBank/DDBJ whole genome shotgun (WGS) entry which is preliminary data.</text>
</comment>
<dbReference type="GO" id="GO:0016020">
    <property type="term" value="C:membrane"/>
    <property type="evidence" value="ECO:0007669"/>
    <property type="project" value="InterPro"/>
</dbReference>
<dbReference type="EMBL" id="JNSL01000052">
    <property type="protein sequence ID" value="KGA17912.1"/>
    <property type="molecule type" value="Genomic_DNA"/>
</dbReference>
<evidence type="ECO:0000256" key="3">
    <source>
        <dbReference type="ARBA" id="ARBA00023136"/>
    </source>
</evidence>
<gene>
    <name evidence="5" type="ORF">GM51_9420</name>
</gene>
<keyword evidence="3 4" id="KW-0472">Membrane</keyword>
<reference evidence="5" key="1">
    <citation type="submission" date="2014-06" db="EMBL/GenBank/DDBJ databases">
        <title>Key roles for freshwater Actinobacteria revealed by deep metagenomic sequencing.</title>
        <authorList>
            <person name="Ghai R."/>
            <person name="Mizuno C.M."/>
            <person name="Picazo A."/>
            <person name="Camacho A."/>
            <person name="Rodriguez-Valera F."/>
        </authorList>
    </citation>
    <scope>NUCLEOTIDE SEQUENCE</scope>
</reference>
<dbReference type="Gene3D" id="1.20.1560.10">
    <property type="entry name" value="ABC transporter type 1, transmembrane domain"/>
    <property type="match status" value="1"/>
</dbReference>
<proteinExistence type="predicted"/>
<protein>
    <submittedName>
        <fullName evidence="5">Uncharacterized protein</fullName>
    </submittedName>
</protein>
<accession>A0A094Q3G5</accession>